<feature type="non-terminal residue" evidence="2">
    <location>
        <position position="1"/>
    </location>
</feature>
<protein>
    <submittedName>
        <fullName evidence="2">Uncharacterized protein</fullName>
    </submittedName>
</protein>
<dbReference type="AlphaFoldDB" id="A0AAN4Z4E4"/>
<organism evidence="2 3">
    <name type="scientific">Pristionchus mayeri</name>
    <dbReference type="NCBI Taxonomy" id="1317129"/>
    <lineage>
        <taxon>Eukaryota</taxon>
        <taxon>Metazoa</taxon>
        <taxon>Ecdysozoa</taxon>
        <taxon>Nematoda</taxon>
        <taxon>Chromadorea</taxon>
        <taxon>Rhabditida</taxon>
        <taxon>Rhabditina</taxon>
        <taxon>Diplogasteromorpha</taxon>
        <taxon>Diplogasteroidea</taxon>
        <taxon>Neodiplogasteridae</taxon>
        <taxon>Pristionchus</taxon>
    </lineage>
</organism>
<keyword evidence="3" id="KW-1185">Reference proteome</keyword>
<evidence type="ECO:0000313" key="3">
    <source>
        <dbReference type="Proteomes" id="UP001328107"/>
    </source>
</evidence>
<reference evidence="3" key="1">
    <citation type="submission" date="2022-10" db="EMBL/GenBank/DDBJ databases">
        <title>Genome assembly of Pristionchus species.</title>
        <authorList>
            <person name="Yoshida K."/>
            <person name="Sommer R.J."/>
        </authorList>
    </citation>
    <scope>NUCLEOTIDE SEQUENCE [LARGE SCALE GENOMIC DNA]</scope>
    <source>
        <strain evidence="3">RS5460</strain>
    </source>
</reference>
<dbReference type="EMBL" id="BTRK01000001">
    <property type="protein sequence ID" value="GMR32909.1"/>
    <property type="molecule type" value="Genomic_DNA"/>
</dbReference>
<feature type="compositionally biased region" description="Polar residues" evidence="1">
    <location>
        <begin position="40"/>
        <end position="50"/>
    </location>
</feature>
<accession>A0AAN4Z4E4</accession>
<feature type="region of interest" description="Disordered" evidence="1">
    <location>
        <begin position="16"/>
        <end position="51"/>
    </location>
</feature>
<sequence>ITKCLGEGAKCALDDSLRPSILPNVPQSPSSLPSLSSEEANQGVSSSSVPLSEILEQLTRGNTSRVLILEAGFESPISWMLTDCNLQTNEEGFTATSLPTNPETTSPIDQTLQKRRKREVVS</sequence>
<evidence type="ECO:0000256" key="1">
    <source>
        <dbReference type="SAM" id="MobiDB-lite"/>
    </source>
</evidence>
<proteinExistence type="predicted"/>
<name>A0AAN4Z4E4_9BILA</name>
<feature type="compositionally biased region" description="Polar residues" evidence="1">
    <location>
        <begin position="91"/>
        <end position="111"/>
    </location>
</feature>
<feature type="compositionally biased region" description="Basic residues" evidence="1">
    <location>
        <begin position="113"/>
        <end position="122"/>
    </location>
</feature>
<feature type="non-terminal residue" evidence="2">
    <location>
        <position position="122"/>
    </location>
</feature>
<feature type="compositionally biased region" description="Low complexity" evidence="1">
    <location>
        <begin position="28"/>
        <end position="39"/>
    </location>
</feature>
<dbReference type="Proteomes" id="UP001328107">
    <property type="component" value="Unassembled WGS sequence"/>
</dbReference>
<gene>
    <name evidence="2" type="ORF">PMAYCL1PPCAC_03104</name>
</gene>
<comment type="caution">
    <text evidence="2">The sequence shown here is derived from an EMBL/GenBank/DDBJ whole genome shotgun (WGS) entry which is preliminary data.</text>
</comment>
<feature type="region of interest" description="Disordered" evidence="1">
    <location>
        <begin position="91"/>
        <end position="122"/>
    </location>
</feature>
<evidence type="ECO:0000313" key="2">
    <source>
        <dbReference type="EMBL" id="GMR32909.1"/>
    </source>
</evidence>